<dbReference type="EMBL" id="WWBZ02000008">
    <property type="protein sequence ID" value="KAF4311789.1"/>
    <property type="molecule type" value="Genomic_DNA"/>
</dbReference>
<evidence type="ECO:0000313" key="2">
    <source>
        <dbReference type="EMBL" id="KAF4311789.1"/>
    </source>
</evidence>
<evidence type="ECO:0000256" key="1">
    <source>
        <dbReference type="SAM" id="Coils"/>
    </source>
</evidence>
<organism evidence="2 3">
    <name type="scientific">Botryosphaeria dothidea</name>
    <dbReference type="NCBI Taxonomy" id="55169"/>
    <lineage>
        <taxon>Eukaryota</taxon>
        <taxon>Fungi</taxon>
        <taxon>Dikarya</taxon>
        <taxon>Ascomycota</taxon>
        <taxon>Pezizomycotina</taxon>
        <taxon>Dothideomycetes</taxon>
        <taxon>Dothideomycetes incertae sedis</taxon>
        <taxon>Botryosphaeriales</taxon>
        <taxon>Botryosphaeriaceae</taxon>
        <taxon>Botryosphaeria</taxon>
    </lineage>
</organism>
<comment type="caution">
    <text evidence="2">The sequence shown here is derived from an EMBL/GenBank/DDBJ whole genome shotgun (WGS) entry which is preliminary data.</text>
</comment>
<gene>
    <name evidence="2" type="ORF">GTA08_BOTSDO12712</name>
</gene>
<proteinExistence type="predicted"/>
<feature type="coiled-coil region" evidence="1">
    <location>
        <begin position="333"/>
        <end position="367"/>
    </location>
</feature>
<reference evidence="2" key="1">
    <citation type="submission" date="2020-04" db="EMBL/GenBank/DDBJ databases">
        <title>Genome Assembly and Annotation of Botryosphaeria dothidea sdau 11-99, a Latent Pathogen of Apple Fruit Ring Rot in China.</title>
        <authorList>
            <person name="Yu C."/>
            <person name="Diao Y."/>
            <person name="Lu Q."/>
            <person name="Zhao J."/>
            <person name="Cui S."/>
            <person name="Peng C."/>
            <person name="He B."/>
            <person name="Liu H."/>
        </authorList>
    </citation>
    <scope>NUCLEOTIDE SEQUENCE [LARGE SCALE GENOMIC DNA]</scope>
    <source>
        <strain evidence="2">Sdau11-99</strain>
    </source>
</reference>
<evidence type="ECO:0000313" key="3">
    <source>
        <dbReference type="Proteomes" id="UP000572817"/>
    </source>
</evidence>
<dbReference type="Proteomes" id="UP000572817">
    <property type="component" value="Unassembled WGS sequence"/>
</dbReference>
<keyword evidence="1" id="KW-0175">Coiled coil</keyword>
<keyword evidence="3" id="KW-1185">Reference proteome</keyword>
<dbReference type="OrthoDB" id="3944016at2759"/>
<sequence length="378" mass="43591">MNANELPGEVWKEYSTRVDAGWLKLTEYHSLIDESPIYRLAIFLHPNYRFGSIIKQEYKRYKREWLEQAEEEAAAEEADEVSSLHKDDVFKAFESFGRPTNFARRRGKRRKIESSQLTSYWEGNPTAYTVANPIEWQDESTKMKGGEQLGVGPSTMTFGETSYHSTSTMMSVAPQAASPAENPAPDDHVTNMEGKSAKKTFAEPVATASVRFKRRMMSEEYEPPHKIRKLDYIRPKAKGQFWSVRQSTWNTQANSFRTRVHHAGQIMEGGQGTIADDYCVQCLQEGHACWVYKQDVEKRVEMCARCLRGMVKCVPIKNAKSLEEQVRLLHLQLDLTKSKLEAERKARREEQQEAREYNTQLDKVTLEFSRLQAVRSDQ</sequence>
<protein>
    <submittedName>
        <fullName evidence="2">HAT domain-containing protein</fullName>
    </submittedName>
</protein>
<accession>A0A8H4J312</accession>
<name>A0A8H4J312_9PEZI</name>
<dbReference type="AlphaFoldDB" id="A0A8H4J312"/>